<dbReference type="EMBL" id="BARS01007058">
    <property type="protein sequence ID" value="GAF77679.1"/>
    <property type="molecule type" value="Genomic_DNA"/>
</dbReference>
<evidence type="ECO:0000313" key="1">
    <source>
        <dbReference type="EMBL" id="GAF77679.1"/>
    </source>
</evidence>
<dbReference type="AlphaFoldDB" id="X0S9I6"/>
<gene>
    <name evidence="1" type="ORF">S01H1_13664</name>
</gene>
<accession>X0S9I6</accession>
<organism evidence="1">
    <name type="scientific">marine sediment metagenome</name>
    <dbReference type="NCBI Taxonomy" id="412755"/>
    <lineage>
        <taxon>unclassified sequences</taxon>
        <taxon>metagenomes</taxon>
        <taxon>ecological metagenomes</taxon>
    </lineage>
</organism>
<comment type="caution">
    <text evidence="1">The sequence shown here is derived from an EMBL/GenBank/DDBJ whole genome shotgun (WGS) entry which is preliminary data.</text>
</comment>
<protein>
    <recommendedName>
        <fullName evidence="2">HNH domain-containing protein</fullName>
    </recommendedName>
</protein>
<sequence>MKSKKCRSCSEVKTIDNFYKGGRKTKAGVDIMDNLCKNCKRIYKIKRRKRRRDWLSEIKSKLKCSMCGYSKATHPNFSINALQFHHTQDNKDFCVADGSSKGYSKENILKEINKCMCLCSRCHAEIHSK</sequence>
<proteinExistence type="predicted"/>
<evidence type="ECO:0008006" key="2">
    <source>
        <dbReference type="Google" id="ProtNLM"/>
    </source>
</evidence>
<name>X0S9I6_9ZZZZ</name>
<reference evidence="1" key="1">
    <citation type="journal article" date="2014" name="Front. Microbiol.">
        <title>High frequency of phylogenetically diverse reductive dehalogenase-homologous genes in deep subseafloor sedimentary metagenomes.</title>
        <authorList>
            <person name="Kawai M."/>
            <person name="Futagami T."/>
            <person name="Toyoda A."/>
            <person name="Takaki Y."/>
            <person name="Nishi S."/>
            <person name="Hori S."/>
            <person name="Arai W."/>
            <person name="Tsubouchi T."/>
            <person name="Morono Y."/>
            <person name="Uchiyama I."/>
            <person name="Ito T."/>
            <person name="Fujiyama A."/>
            <person name="Inagaki F."/>
            <person name="Takami H."/>
        </authorList>
    </citation>
    <scope>NUCLEOTIDE SEQUENCE</scope>
    <source>
        <strain evidence="1">Expedition CK06-06</strain>
    </source>
</reference>